<dbReference type="AlphaFoldDB" id="A0A1N6F0I7"/>
<feature type="transmembrane region" description="Helical" evidence="1">
    <location>
        <begin position="20"/>
        <end position="43"/>
    </location>
</feature>
<keyword evidence="1" id="KW-1133">Transmembrane helix</keyword>
<evidence type="ECO:0000256" key="1">
    <source>
        <dbReference type="SAM" id="Phobius"/>
    </source>
</evidence>
<keyword evidence="3" id="KW-1185">Reference proteome</keyword>
<name>A0A1N6F0I7_9BACT</name>
<sequence length="217" mass="24713">MDLMFSINICNMTLKKKQPVGILIPLFGLSVYVCLYLIATFLYPGGNQLNKYEKGFSWTQNYWCNLLNETAMNGEHNTARQVAMGAMFVLCVSLAAFWYIFPREVNLSRNWRIAIQLSGIISMLVGMFIFTDLHDSIINIAGICALIAIIGTFIGMYKLKWSGLFTMGILNMILIALNNILYYGDGLKMYLPVVQKLTFLLFLLWICLIDIRLFLKG</sequence>
<keyword evidence="1" id="KW-0812">Transmembrane</keyword>
<dbReference type="Proteomes" id="UP000185003">
    <property type="component" value="Unassembled WGS sequence"/>
</dbReference>
<feature type="transmembrane region" description="Helical" evidence="1">
    <location>
        <begin position="164"/>
        <end position="184"/>
    </location>
</feature>
<feature type="transmembrane region" description="Helical" evidence="1">
    <location>
        <begin position="196"/>
        <end position="215"/>
    </location>
</feature>
<feature type="transmembrane region" description="Helical" evidence="1">
    <location>
        <begin position="82"/>
        <end position="101"/>
    </location>
</feature>
<evidence type="ECO:0000313" key="3">
    <source>
        <dbReference type="Proteomes" id="UP000185003"/>
    </source>
</evidence>
<evidence type="ECO:0008006" key="4">
    <source>
        <dbReference type="Google" id="ProtNLM"/>
    </source>
</evidence>
<dbReference type="EMBL" id="FSRA01000001">
    <property type="protein sequence ID" value="SIN88761.1"/>
    <property type="molecule type" value="Genomic_DNA"/>
</dbReference>
<proteinExistence type="predicted"/>
<keyword evidence="1" id="KW-0472">Membrane</keyword>
<protein>
    <recommendedName>
        <fullName evidence="4">DUF998 domain-containing protein</fullName>
    </recommendedName>
</protein>
<reference evidence="2 3" key="1">
    <citation type="submission" date="2016-11" db="EMBL/GenBank/DDBJ databases">
        <authorList>
            <person name="Jaros S."/>
            <person name="Januszkiewicz K."/>
            <person name="Wedrychowicz H."/>
        </authorList>
    </citation>
    <scope>NUCLEOTIDE SEQUENCE [LARGE SCALE GENOMIC DNA]</scope>
    <source>
        <strain evidence="2 3">DSM 24787</strain>
    </source>
</reference>
<gene>
    <name evidence="2" type="ORF">SAMN04488055_1940</name>
</gene>
<evidence type="ECO:0000313" key="2">
    <source>
        <dbReference type="EMBL" id="SIN88761.1"/>
    </source>
</evidence>
<accession>A0A1N6F0I7</accession>
<organism evidence="2 3">
    <name type="scientific">Chitinophaga niabensis</name>
    <dbReference type="NCBI Taxonomy" id="536979"/>
    <lineage>
        <taxon>Bacteria</taxon>
        <taxon>Pseudomonadati</taxon>
        <taxon>Bacteroidota</taxon>
        <taxon>Chitinophagia</taxon>
        <taxon>Chitinophagales</taxon>
        <taxon>Chitinophagaceae</taxon>
        <taxon>Chitinophaga</taxon>
    </lineage>
</organism>
<feature type="transmembrane region" description="Helical" evidence="1">
    <location>
        <begin position="137"/>
        <end position="157"/>
    </location>
</feature>
<feature type="transmembrane region" description="Helical" evidence="1">
    <location>
        <begin position="113"/>
        <end position="131"/>
    </location>
</feature>